<protein>
    <recommendedName>
        <fullName evidence="1">Intracellular proteinase inhibitor BsuPI domain-containing protein</fullName>
    </recommendedName>
</protein>
<feature type="domain" description="Intracellular proteinase inhibitor BsuPI" evidence="1">
    <location>
        <begin position="3"/>
        <end position="63"/>
    </location>
</feature>
<accession>A0ABX0J4P4</accession>
<evidence type="ECO:0000259" key="1">
    <source>
        <dbReference type="Pfam" id="PF12690"/>
    </source>
</evidence>
<dbReference type="InterPro" id="IPR020481">
    <property type="entry name" value="Intracell_prot_inh_BsuPI"/>
</dbReference>
<reference evidence="2" key="1">
    <citation type="submission" date="2020-03" db="EMBL/GenBank/DDBJ databases">
        <title>Draft sequencing of Paenibacilllus sp. S3N08.</title>
        <authorList>
            <person name="Kim D.-U."/>
        </authorList>
    </citation>
    <scope>NUCLEOTIDE SEQUENCE</scope>
    <source>
        <strain evidence="2">S3N08</strain>
    </source>
</reference>
<name>A0ABX0J4P4_9BACL</name>
<evidence type="ECO:0000313" key="2">
    <source>
        <dbReference type="EMBL" id="NHN30618.1"/>
    </source>
</evidence>
<dbReference type="InterPro" id="IPR038144">
    <property type="entry name" value="IPI"/>
</dbReference>
<dbReference type="Proteomes" id="UP001165962">
    <property type="component" value="Unassembled WGS sequence"/>
</dbReference>
<organism evidence="2 3">
    <name type="scientific">Paenibacillus agricola</name>
    <dbReference type="NCBI Taxonomy" id="2716264"/>
    <lineage>
        <taxon>Bacteria</taxon>
        <taxon>Bacillati</taxon>
        <taxon>Bacillota</taxon>
        <taxon>Bacilli</taxon>
        <taxon>Bacillales</taxon>
        <taxon>Paenibacillaceae</taxon>
        <taxon>Paenibacillus</taxon>
    </lineage>
</organism>
<comment type="caution">
    <text evidence="2">The sequence shown here is derived from an EMBL/GenBank/DDBJ whole genome shotgun (WGS) entry which is preliminary data.</text>
</comment>
<evidence type="ECO:0000313" key="3">
    <source>
        <dbReference type="Proteomes" id="UP001165962"/>
    </source>
</evidence>
<dbReference type="EMBL" id="JAAOIW010000004">
    <property type="protein sequence ID" value="NHN30618.1"/>
    <property type="molecule type" value="Genomic_DNA"/>
</dbReference>
<keyword evidence="3" id="KW-1185">Reference proteome</keyword>
<dbReference type="Gene3D" id="2.60.40.2360">
    <property type="entry name" value="Intracellular proteinase inhibitor BsuPI"/>
    <property type="match status" value="1"/>
</dbReference>
<sequence>MYNEQNKEVYRWSNNKAFTAALSKLDLKKDEKLSYTEVWNLQDDQGKPVPSGNYTISLQILVNSESQTIHKDDLTNQLKIQINQ</sequence>
<proteinExistence type="predicted"/>
<dbReference type="Pfam" id="PF12690">
    <property type="entry name" value="BsuPI"/>
    <property type="match status" value="1"/>
</dbReference>
<gene>
    <name evidence="2" type="ORF">G9U52_12325</name>
</gene>